<dbReference type="EMBL" id="CP051170">
    <property type="protein sequence ID" value="QOK98985.1"/>
    <property type="molecule type" value="Genomic_DNA"/>
</dbReference>
<protein>
    <recommendedName>
        <fullName evidence="3">RHS repeat-associated core domain-containing protein</fullName>
    </recommendedName>
</protein>
<dbReference type="Gene3D" id="2.180.10.10">
    <property type="entry name" value="RHS repeat-associated core"/>
    <property type="match status" value="1"/>
</dbReference>
<reference evidence="2" key="1">
    <citation type="submission" date="2020-04" db="EMBL/GenBank/DDBJ databases">
        <title>Ralstonia solanacearum UW576, UW763, UW773, and UW774.</title>
        <authorList>
            <person name="Steidl O."/>
            <person name="Truchon A."/>
            <person name="Allen C."/>
        </authorList>
    </citation>
    <scope>NUCLEOTIDE SEQUENCE [LARGE SCALE GENOMIC DNA]</scope>
    <source>
        <strain evidence="2">UW774</strain>
        <plasmid evidence="2">pUW774mp</plasmid>
    </source>
</reference>
<dbReference type="AlphaFoldDB" id="A0AA92QD78"/>
<geneLocation type="plasmid" evidence="1 2">
    <name>pUW774mp</name>
</geneLocation>
<organism evidence="1 2">
    <name type="scientific">Ralstonia solanacearum</name>
    <name type="common">Pseudomonas solanacearum</name>
    <dbReference type="NCBI Taxonomy" id="305"/>
    <lineage>
        <taxon>Bacteria</taxon>
        <taxon>Pseudomonadati</taxon>
        <taxon>Pseudomonadota</taxon>
        <taxon>Betaproteobacteria</taxon>
        <taxon>Burkholderiales</taxon>
        <taxon>Burkholderiaceae</taxon>
        <taxon>Ralstonia</taxon>
        <taxon>Ralstonia solanacearum species complex</taxon>
    </lineage>
</organism>
<evidence type="ECO:0008006" key="3">
    <source>
        <dbReference type="Google" id="ProtNLM"/>
    </source>
</evidence>
<gene>
    <name evidence="1" type="ORF">HF909_21570</name>
</gene>
<keyword evidence="1" id="KW-0614">Plasmid</keyword>
<evidence type="ECO:0000313" key="1">
    <source>
        <dbReference type="EMBL" id="QOK98985.1"/>
    </source>
</evidence>
<evidence type="ECO:0000313" key="2">
    <source>
        <dbReference type="Proteomes" id="UP000593970"/>
    </source>
</evidence>
<accession>A0AA92QD78</accession>
<name>A0AA92QD78_RALSL</name>
<dbReference type="NCBIfam" id="TIGR03696">
    <property type="entry name" value="Rhs_assc_core"/>
    <property type="match status" value="1"/>
</dbReference>
<dbReference type="InterPro" id="IPR022385">
    <property type="entry name" value="Rhs_assc_core"/>
</dbReference>
<sequence>MKVESRPAGRWVSRDPIGERGGINLYSYVAGNPVTRTDKIGLATDGKPLNSLNCDALKKIVEFEKENGKVATVLQYNPFNFSEDAVALDASFPSVGGPVSIDWMMRSAGGGVTSMPIGNMVSYIAQKSAWNMLNLNVPWMNVAGESNWNSFPALNSWIYGGMSLAEIFAPALAQCECKK</sequence>
<proteinExistence type="predicted"/>
<dbReference type="Proteomes" id="UP000593970">
    <property type="component" value="Plasmid pUW774mp"/>
</dbReference>